<name>A0A1Q8I043_9ACTO</name>
<dbReference type="Proteomes" id="UP000185736">
    <property type="component" value="Unassembled WGS sequence"/>
</dbReference>
<reference evidence="5 6" key="1">
    <citation type="submission" date="2016-12" db="EMBL/GenBank/DDBJ databases">
        <title>Genomic comparison of strains in the 'Actinomyces naeslundii' group.</title>
        <authorList>
            <person name="Mughal S.R."/>
            <person name="Do T."/>
            <person name="Gilbert S.C."/>
            <person name="Witherden E.A."/>
            <person name="Didelot X."/>
            <person name="Beighton D."/>
        </authorList>
    </citation>
    <scope>NUCLEOTIDE SEQUENCE [LARGE SCALE GENOMIC DNA]</scope>
    <source>
        <strain evidence="4 6">S24V</strain>
        <strain evidence="3 5">S64C</strain>
    </source>
</reference>
<evidence type="ECO:0000256" key="1">
    <source>
        <dbReference type="SAM" id="Phobius"/>
    </source>
</evidence>
<dbReference type="Proteomes" id="UP000186855">
    <property type="component" value="Unassembled WGS sequence"/>
</dbReference>
<evidence type="ECO:0000259" key="2">
    <source>
        <dbReference type="Pfam" id="PF07811"/>
    </source>
</evidence>
<evidence type="ECO:0000313" key="6">
    <source>
        <dbReference type="Proteomes" id="UP000186855"/>
    </source>
</evidence>
<keyword evidence="1" id="KW-0472">Membrane</keyword>
<keyword evidence="1" id="KW-0812">Transmembrane</keyword>
<evidence type="ECO:0000313" key="4">
    <source>
        <dbReference type="EMBL" id="OLO51387.1"/>
    </source>
</evidence>
<dbReference type="Pfam" id="PF07811">
    <property type="entry name" value="TadE"/>
    <property type="match status" value="1"/>
</dbReference>
<evidence type="ECO:0000313" key="5">
    <source>
        <dbReference type="Proteomes" id="UP000185736"/>
    </source>
</evidence>
<dbReference type="EMBL" id="MSKI01000097">
    <property type="protein sequence ID" value="OLO51387.1"/>
    <property type="molecule type" value="Genomic_DNA"/>
</dbReference>
<dbReference type="AlphaFoldDB" id="A0A1Q8I043"/>
<evidence type="ECO:0000313" key="3">
    <source>
        <dbReference type="EMBL" id="OLL14466.1"/>
    </source>
</evidence>
<dbReference type="EMBL" id="MSGO01000036">
    <property type="protein sequence ID" value="OLL14466.1"/>
    <property type="molecule type" value="Genomic_DNA"/>
</dbReference>
<protein>
    <submittedName>
        <fullName evidence="3">Peptidase M20</fullName>
    </submittedName>
</protein>
<keyword evidence="1" id="KW-1133">Transmembrane helix</keyword>
<feature type="domain" description="TadE-like" evidence="2">
    <location>
        <begin position="17"/>
        <end position="59"/>
    </location>
</feature>
<dbReference type="InterPro" id="IPR012495">
    <property type="entry name" value="TadE-like_dom"/>
</dbReference>
<organism evidence="3 5">
    <name type="scientific">Actinomyces oris</name>
    <dbReference type="NCBI Taxonomy" id="544580"/>
    <lineage>
        <taxon>Bacteria</taxon>
        <taxon>Bacillati</taxon>
        <taxon>Actinomycetota</taxon>
        <taxon>Actinomycetes</taxon>
        <taxon>Actinomycetales</taxon>
        <taxon>Actinomycetaceae</taxon>
        <taxon>Actinomyces</taxon>
    </lineage>
</organism>
<proteinExistence type="predicted"/>
<comment type="caution">
    <text evidence="3">The sequence shown here is derived from an EMBL/GenBank/DDBJ whole genome shotgun (WGS) entry which is preliminary data.</text>
</comment>
<feature type="transmembrane region" description="Helical" evidence="1">
    <location>
        <begin position="21"/>
        <end position="45"/>
    </location>
</feature>
<sequence>MRNWRERVMGRLSQETGASSVELIIFFPLLLLIVLITVQVALVWYGNEVAIATAREVAREARVNPEAGERTSAAKANGVAYARRVGGRALTDIAIDVSTTGDEVTVRVSGKAIDVVAGLSPRVKASVTSQRETFRSDR</sequence>
<gene>
    <name evidence="4" type="ORF">BKH30_08650</name>
    <name evidence="3" type="ORF">BKH32_08285</name>
</gene>
<accession>A0A1Q8I043</accession>